<dbReference type="Pfam" id="PF16865">
    <property type="entry name" value="GST_C_5"/>
    <property type="match status" value="1"/>
</dbReference>
<evidence type="ECO:0000259" key="1">
    <source>
        <dbReference type="PROSITE" id="PS50404"/>
    </source>
</evidence>
<dbReference type="SUPFAM" id="SSF52833">
    <property type="entry name" value="Thioredoxin-like"/>
    <property type="match status" value="1"/>
</dbReference>
<feature type="domain" description="GST N-terminal" evidence="1">
    <location>
        <begin position="1"/>
        <end position="65"/>
    </location>
</feature>
<gene>
    <name evidence="3" type="ORF">SO694_00121012</name>
</gene>
<dbReference type="PANTHER" id="PTHR43968:SF6">
    <property type="entry name" value="GLUTATHIONE S-TRANSFERASE OMEGA"/>
    <property type="match status" value="1"/>
</dbReference>
<evidence type="ECO:0000313" key="3">
    <source>
        <dbReference type="EMBL" id="KAK7247799.1"/>
    </source>
</evidence>
<accession>A0ABR1G4H6</accession>
<comment type="caution">
    <text evidence="3">The sequence shown here is derived from an EMBL/GenBank/DDBJ whole genome shotgun (WGS) entry which is preliminary data.</text>
</comment>
<name>A0ABR1G4H6_AURAN</name>
<evidence type="ECO:0000259" key="2">
    <source>
        <dbReference type="PROSITE" id="PS50405"/>
    </source>
</evidence>
<dbReference type="InterPro" id="IPR036249">
    <property type="entry name" value="Thioredoxin-like_sf"/>
</dbReference>
<dbReference type="Gene3D" id="3.40.30.10">
    <property type="entry name" value="Glutaredoxin"/>
    <property type="match status" value="1"/>
</dbReference>
<dbReference type="PROSITE" id="PS50404">
    <property type="entry name" value="GST_NTER"/>
    <property type="match status" value="1"/>
</dbReference>
<dbReference type="InterPro" id="IPR050983">
    <property type="entry name" value="GST_Omega/HSP26"/>
</dbReference>
<proteinExistence type="predicted"/>
<dbReference type="Pfam" id="PF13409">
    <property type="entry name" value="GST_N_2"/>
    <property type="match status" value="1"/>
</dbReference>
<dbReference type="InterPro" id="IPR010987">
    <property type="entry name" value="Glutathione-S-Trfase_C-like"/>
</dbReference>
<organism evidence="3 4">
    <name type="scientific">Aureococcus anophagefferens</name>
    <name type="common">Harmful bloom alga</name>
    <dbReference type="NCBI Taxonomy" id="44056"/>
    <lineage>
        <taxon>Eukaryota</taxon>
        <taxon>Sar</taxon>
        <taxon>Stramenopiles</taxon>
        <taxon>Ochrophyta</taxon>
        <taxon>Pelagophyceae</taxon>
        <taxon>Pelagomonadales</taxon>
        <taxon>Pelagomonadaceae</taxon>
        <taxon>Aureococcus</taxon>
    </lineage>
</organism>
<evidence type="ECO:0000313" key="4">
    <source>
        <dbReference type="Proteomes" id="UP001363151"/>
    </source>
</evidence>
<dbReference type="PROSITE" id="PS50405">
    <property type="entry name" value="GST_CTER"/>
    <property type="match status" value="1"/>
</dbReference>
<dbReference type="SFLD" id="SFLDS00019">
    <property type="entry name" value="Glutathione_Transferase_(cytos"/>
    <property type="match status" value="1"/>
</dbReference>
<reference evidence="3 4" key="1">
    <citation type="submission" date="2024-03" db="EMBL/GenBank/DDBJ databases">
        <title>Aureococcus anophagefferens CCMP1851 and Kratosvirus quantuckense: Draft genome of a second virus-susceptible host strain in the model system.</title>
        <authorList>
            <person name="Chase E."/>
            <person name="Truchon A.R."/>
            <person name="Schepens W."/>
            <person name="Wilhelm S.W."/>
        </authorList>
    </citation>
    <scope>NUCLEOTIDE SEQUENCE [LARGE SCALE GENOMIC DNA]</scope>
    <source>
        <strain evidence="3 4">CCMP1851</strain>
    </source>
</reference>
<dbReference type="InterPro" id="IPR004045">
    <property type="entry name" value="Glutathione_S-Trfase_N"/>
</dbReference>
<dbReference type="InterPro" id="IPR040079">
    <property type="entry name" value="Glutathione_S-Trfase"/>
</dbReference>
<dbReference type="PANTHER" id="PTHR43968">
    <property type="match status" value="1"/>
</dbReference>
<feature type="domain" description="GST C-terminal" evidence="2">
    <location>
        <begin position="70"/>
        <end position="213"/>
    </location>
</feature>
<sequence>MEETRVPFVTETVDLQHKSEAFLAKYEEANPGGRAKVPIVEIDGLVLTESAVVVEYLAEKDGPGPFYLEDPARRAAARLMAEVHPFGDYFKFLKLRDDPEALAAAVADLTGKLEVFEAFLVKHGDAAGPFFNGEDLCFAEANLAPFLQRMVPTLKHYVDVDVRRLCEPFPRVDRLVSAVLARWTVRKTGVPEDKLIEGMDKMLARIAAQAPPP</sequence>
<keyword evidence="4" id="KW-1185">Reference proteome</keyword>
<dbReference type="InterPro" id="IPR036282">
    <property type="entry name" value="Glutathione-S-Trfase_C_sf"/>
</dbReference>
<protein>
    <submittedName>
        <fullName evidence="3">Chloride channel</fullName>
    </submittedName>
</protein>
<dbReference type="SUPFAM" id="SSF47616">
    <property type="entry name" value="GST C-terminal domain-like"/>
    <property type="match status" value="1"/>
</dbReference>
<dbReference type="Gene3D" id="1.20.1050.10">
    <property type="match status" value="1"/>
</dbReference>
<dbReference type="InterPro" id="IPR041695">
    <property type="entry name" value="GST_C_5"/>
</dbReference>
<dbReference type="EMBL" id="JBBJCI010000126">
    <property type="protein sequence ID" value="KAK7247799.1"/>
    <property type="molecule type" value="Genomic_DNA"/>
</dbReference>
<dbReference type="Proteomes" id="UP001363151">
    <property type="component" value="Unassembled WGS sequence"/>
</dbReference>